<dbReference type="GO" id="GO:0006412">
    <property type="term" value="P:translation"/>
    <property type="evidence" value="ECO:0007669"/>
    <property type="project" value="UniProtKB-UniRule"/>
</dbReference>
<protein>
    <recommendedName>
        <fullName evidence="2">Peptide deformylase</fullName>
        <shortName evidence="2">PDF</shortName>
        <ecNumber evidence="2">3.5.1.88</ecNumber>
    </recommendedName>
    <alternativeName>
        <fullName evidence="2">Polypeptide deformylase</fullName>
    </alternativeName>
</protein>
<dbReference type="HAMAP" id="MF_00163">
    <property type="entry name" value="Pep_deformylase"/>
    <property type="match status" value="1"/>
</dbReference>
<organism evidence="3 4">
    <name type="scientific">Oligosphaera ethanolica</name>
    <dbReference type="NCBI Taxonomy" id="760260"/>
    <lineage>
        <taxon>Bacteria</taxon>
        <taxon>Pseudomonadati</taxon>
        <taxon>Lentisphaerota</taxon>
        <taxon>Oligosphaeria</taxon>
        <taxon>Oligosphaerales</taxon>
        <taxon>Oligosphaeraceae</taxon>
        <taxon>Oligosphaera</taxon>
    </lineage>
</organism>
<dbReference type="GO" id="GO:0046872">
    <property type="term" value="F:metal ion binding"/>
    <property type="evidence" value="ECO:0007669"/>
    <property type="project" value="UniProtKB-KW"/>
</dbReference>
<dbReference type="NCBIfam" id="NF001159">
    <property type="entry name" value="PRK00150.1-3"/>
    <property type="match status" value="1"/>
</dbReference>
<comment type="similarity">
    <text evidence="1 2">Belongs to the polypeptide deformylase family.</text>
</comment>
<dbReference type="EMBL" id="JAUSVL010000001">
    <property type="protein sequence ID" value="MDQ0290946.1"/>
    <property type="molecule type" value="Genomic_DNA"/>
</dbReference>
<feature type="binding site" evidence="2">
    <location>
        <position position="166"/>
    </location>
    <ligand>
        <name>Fe cation</name>
        <dbReference type="ChEBI" id="CHEBI:24875"/>
    </ligand>
</feature>
<dbReference type="EC" id="3.5.1.88" evidence="2"/>
<keyword evidence="4" id="KW-1185">Reference proteome</keyword>
<dbReference type="PANTHER" id="PTHR10458">
    <property type="entry name" value="PEPTIDE DEFORMYLASE"/>
    <property type="match status" value="1"/>
</dbReference>
<dbReference type="SUPFAM" id="SSF56420">
    <property type="entry name" value="Peptide deformylase"/>
    <property type="match status" value="1"/>
</dbReference>
<feature type="active site" evidence="2">
    <location>
        <position position="163"/>
    </location>
</feature>
<evidence type="ECO:0000256" key="1">
    <source>
        <dbReference type="ARBA" id="ARBA00010759"/>
    </source>
</evidence>
<dbReference type="PRINTS" id="PR01576">
    <property type="entry name" value="PDEFORMYLASE"/>
</dbReference>
<proteinExistence type="inferred from homology"/>
<dbReference type="NCBIfam" id="TIGR00079">
    <property type="entry name" value="pept_deformyl"/>
    <property type="match status" value="1"/>
</dbReference>
<name>A0AAE3VIK7_9BACT</name>
<dbReference type="CDD" id="cd00487">
    <property type="entry name" value="Pep_deformylase"/>
    <property type="match status" value="1"/>
</dbReference>
<keyword evidence="2" id="KW-0479">Metal-binding</keyword>
<keyword evidence="2" id="KW-0408">Iron</keyword>
<dbReference type="RefSeq" id="WP_307263039.1">
    <property type="nucleotide sequence ID" value="NZ_JAUSVL010000001.1"/>
</dbReference>
<dbReference type="Gene3D" id="3.90.45.10">
    <property type="entry name" value="Peptide deformylase"/>
    <property type="match status" value="1"/>
</dbReference>
<evidence type="ECO:0000313" key="4">
    <source>
        <dbReference type="Proteomes" id="UP001238163"/>
    </source>
</evidence>
<keyword evidence="2 3" id="KW-0378">Hydrolase</keyword>
<reference evidence="3" key="1">
    <citation type="submission" date="2023-07" db="EMBL/GenBank/DDBJ databases">
        <title>Genomic Encyclopedia of Type Strains, Phase IV (KMG-IV): sequencing the most valuable type-strain genomes for metagenomic binning, comparative biology and taxonomic classification.</title>
        <authorList>
            <person name="Goeker M."/>
        </authorList>
    </citation>
    <scope>NUCLEOTIDE SEQUENCE</scope>
    <source>
        <strain evidence="3">DSM 24202</strain>
    </source>
</reference>
<feature type="binding site" evidence="2">
    <location>
        <position position="120"/>
    </location>
    <ligand>
        <name>Fe cation</name>
        <dbReference type="ChEBI" id="CHEBI:24875"/>
    </ligand>
</feature>
<dbReference type="InterPro" id="IPR036821">
    <property type="entry name" value="Peptide_deformylase_sf"/>
</dbReference>
<feature type="binding site" evidence="2">
    <location>
        <position position="162"/>
    </location>
    <ligand>
        <name>Fe cation</name>
        <dbReference type="ChEBI" id="CHEBI:24875"/>
    </ligand>
</feature>
<dbReference type="AlphaFoldDB" id="A0AAE3VIK7"/>
<dbReference type="GO" id="GO:0042586">
    <property type="term" value="F:peptide deformylase activity"/>
    <property type="evidence" value="ECO:0007669"/>
    <property type="project" value="UniProtKB-UniRule"/>
</dbReference>
<evidence type="ECO:0000313" key="3">
    <source>
        <dbReference type="EMBL" id="MDQ0290946.1"/>
    </source>
</evidence>
<evidence type="ECO:0000256" key="2">
    <source>
        <dbReference type="HAMAP-Rule" id="MF_00163"/>
    </source>
</evidence>
<dbReference type="Proteomes" id="UP001238163">
    <property type="component" value="Unassembled WGS sequence"/>
</dbReference>
<comment type="function">
    <text evidence="2">Removes the formyl group from the N-terminal Met of newly synthesized proteins. Requires at least a dipeptide for an efficient rate of reaction. N-terminal L-methionine is a prerequisite for activity but the enzyme has broad specificity at other positions.</text>
</comment>
<dbReference type="PANTHER" id="PTHR10458:SF22">
    <property type="entry name" value="PEPTIDE DEFORMYLASE"/>
    <property type="match status" value="1"/>
</dbReference>
<dbReference type="InterPro" id="IPR023635">
    <property type="entry name" value="Peptide_deformylase"/>
</dbReference>
<gene>
    <name evidence="2" type="primary">def</name>
    <name evidence="3" type="ORF">J3R75_003053</name>
</gene>
<dbReference type="PIRSF" id="PIRSF004749">
    <property type="entry name" value="Pep_def"/>
    <property type="match status" value="1"/>
</dbReference>
<sequence length="204" mass="22419">MFDFLQKAKPRRMRIVRHGHPALRKRSEPVTAITPELVALAERMIVTMQENEVVGVGLAAPQVGVNIRLIVIDTRSEKDDSDPAVLSPGEALLNPRMPLALVNPEIVSSSAETECAGEGCLSVPDVSGEVTRPARVILRAKSLAGEELQVECGHLLSRCLQHEIDHLDGVLFIDRISAEEQKIAAPTLARMEKAEQRRLASRQR</sequence>
<comment type="cofactor">
    <cofactor evidence="2">
        <name>Fe(2+)</name>
        <dbReference type="ChEBI" id="CHEBI:29033"/>
    </cofactor>
    <text evidence="2">Binds 1 Fe(2+) ion.</text>
</comment>
<comment type="catalytic activity">
    <reaction evidence="2">
        <text>N-terminal N-formyl-L-methionyl-[peptide] + H2O = N-terminal L-methionyl-[peptide] + formate</text>
        <dbReference type="Rhea" id="RHEA:24420"/>
        <dbReference type="Rhea" id="RHEA-COMP:10639"/>
        <dbReference type="Rhea" id="RHEA-COMP:10640"/>
        <dbReference type="ChEBI" id="CHEBI:15377"/>
        <dbReference type="ChEBI" id="CHEBI:15740"/>
        <dbReference type="ChEBI" id="CHEBI:49298"/>
        <dbReference type="ChEBI" id="CHEBI:64731"/>
        <dbReference type="EC" id="3.5.1.88"/>
    </reaction>
</comment>
<accession>A0AAE3VIK7</accession>
<dbReference type="Pfam" id="PF01327">
    <property type="entry name" value="Pep_deformylase"/>
    <property type="match status" value="1"/>
</dbReference>
<keyword evidence="2" id="KW-0648">Protein biosynthesis</keyword>
<comment type="caution">
    <text evidence="3">The sequence shown here is derived from an EMBL/GenBank/DDBJ whole genome shotgun (WGS) entry which is preliminary data.</text>
</comment>